<dbReference type="AlphaFoldDB" id="F3YW61"/>
<name>F3YW61_DESAF</name>
<dbReference type="Gene3D" id="2.130.10.10">
    <property type="entry name" value="YVTN repeat-like/Quinoprotein amine dehydrogenase"/>
    <property type="match status" value="1"/>
</dbReference>
<dbReference type="InterPro" id="IPR007788">
    <property type="entry name" value="QCT"/>
</dbReference>
<proteinExistence type="predicted"/>
<dbReference type="EMBL" id="CP003221">
    <property type="protein sequence ID" value="EGJ49164.1"/>
    <property type="molecule type" value="Genomic_DNA"/>
</dbReference>
<dbReference type="KEGG" id="daf:Desaf_0813"/>
<dbReference type="HOGENOM" id="CLU_060272_2_0_7"/>
<dbReference type="PANTHER" id="PTHR31270:SF1">
    <property type="entry name" value="GLUTAMINYL-PEPTIDE CYCLOTRANSFERASE"/>
    <property type="match status" value="1"/>
</dbReference>
<protein>
    <submittedName>
        <fullName evidence="1">Glutamine cyclotransferase</fullName>
    </submittedName>
</protein>
<evidence type="ECO:0000313" key="2">
    <source>
        <dbReference type="Proteomes" id="UP000007844"/>
    </source>
</evidence>
<dbReference type="RefSeq" id="WP_014258993.1">
    <property type="nucleotide sequence ID" value="NC_016629.1"/>
</dbReference>
<keyword evidence="2" id="KW-1185">Reference proteome</keyword>
<dbReference type="Pfam" id="PF05096">
    <property type="entry name" value="Glu_cyclase_2"/>
    <property type="match status" value="1"/>
</dbReference>
<reference evidence="1 2" key="1">
    <citation type="journal article" date="2011" name="J. Bacteriol.">
        <title>Genome sequence of the mercury-methylating and pleomorphic Desulfovibrio africanus Strain Walvis Bay.</title>
        <authorList>
            <person name="Brown S.D."/>
            <person name="Wall J.D."/>
            <person name="Kucken A.M."/>
            <person name="Gilmour C.C."/>
            <person name="Podar M."/>
            <person name="Brandt C.C."/>
            <person name="Teshima H."/>
            <person name="Detter J.C."/>
            <person name="Han C.S."/>
            <person name="Land M.L."/>
            <person name="Lucas S."/>
            <person name="Han J."/>
            <person name="Pennacchio L."/>
            <person name="Nolan M."/>
            <person name="Pitluck S."/>
            <person name="Woyke T."/>
            <person name="Goodwin L."/>
            <person name="Palumbo A.V."/>
            <person name="Elias D.A."/>
        </authorList>
    </citation>
    <scope>NUCLEOTIDE SEQUENCE [LARGE SCALE GENOMIC DNA]</scope>
    <source>
        <strain evidence="1 2">Walvis Bay</strain>
    </source>
</reference>
<dbReference type="InterPro" id="IPR015943">
    <property type="entry name" value="WD40/YVTN_repeat-like_dom_sf"/>
</dbReference>
<accession>F3YW61</accession>
<dbReference type="eggNOG" id="COG3823">
    <property type="taxonomic scope" value="Bacteria"/>
</dbReference>
<gene>
    <name evidence="1" type="ORF">Desaf_0813</name>
</gene>
<dbReference type="STRING" id="690850.Desaf_0813"/>
<keyword evidence="1" id="KW-0808">Transferase</keyword>
<dbReference type="InterPro" id="IPR011044">
    <property type="entry name" value="Quino_amine_DH_bsu"/>
</dbReference>
<dbReference type="PANTHER" id="PTHR31270">
    <property type="entry name" value="GLUTAMINYL-PEPTIDE CYCLOTRANSFERASE"/>
    <property type="match status" value="1"/>
</dbReference>
<dbReference type="Proteomes" id="UP000007844">
    <property type="component" value="Chromosome"/>
</dbReference>
<evidence type="ECO:0000313" key="1">
    <source>
        <dbReference type="EMBL" id="EGJ49164.1"/>
    </source>
</evidence>
<dbReference type="SUPFAM" id="SSF50969">
    <property type="entry name" value="YVTN repeat-like/Quinoprotein amine dehydrogenase"/>
    <property type="match status" value="1"/>
</dbReference>
<organism evidence="1 2">
    <name type="scientific">Desulfocurvibacter africanus subsp. africanus str. Walvis Bay</name>
    <dbReference type="NCBI Taxonomy" id="690850"/>
    <lineage>
        <taxon>Bacteria</taxon>
        <taxon>Pseudomonadati</taxon>
        <taxon>Thermodesulfobacteriota</taxon>
        <taxon>Desulfovibrionia</taxon>
        <taxon>Desulfovibrionales</taxon>
        <taxon>Desulfovibrionaceae</taxon>
        <taxon>Desulfocurvibacter</taxon>
    </lineage>
</organism>
<sequence>MILSWPSLGLAAPFLNYRIAAVHAHDPQCFTQGLQFRDGLVYQSSGLYGRSYLRVWDLSTGRALRETPLDRRLFAEGLALAGNEIVLLTWREGMALRFDMRTLAPRGSFAYRNQGWGLAFDGQRLIQSDGSAFLILRHPDTFVPLGRLQVTDQGQPVRLLNELEWIPPEPKAGVLAGMLLANVWLAERIAVIEPADGQVRGWLDLSPLTAEAGGGKRDAVANGIAYDSSTGRLLVTGKLWAFLYELELR</sequence>
<dbReference type="GO" id="GO:0016603">
    <property type="term" value="F:glutaminyl-peptide cyclotransferase activity"/>
    <property type="evidence" value="ECO:0007669"/>
    <property type="project" value="InterPro"/>
</dbReference>